<reference evidence="2 3" key="1">
    <citation type="submission" date="2018-05" db="EMBL/GenBank/DDBJ databases">
        <title>Sequencing and annotation of Mycobacterium avium strain 109 (MAC109).</title>
        <authorList>
            <person name="Matern W.M."/>
            <person name="Bader J.S."/>
            <person name="Karakousis P.C."/>
        </authorList>
    </citation>
    <scope>NUCLEOTIDE SEQUENCE [LARGE SCALE GENOMIC DNA]</scope>
    <source>
        <strain evidence="2 3">MAC109</strain>
    </source>
</reference>
<protein>
    <submittedName>
        <fullName evidence="2">Methyltransferase domain-containing protein</fullName>
    </submittedName>
</protein>
<dbReference type="InterPro" id="IPR029063">
    <property type="entry name" value="SAM-dependent_MTases_sf"/>
</dbReference>
<proteinExistence type="predicted"/>
<dbReference type="SUPFAM" id="SSF53335">
    <property type="entry name" value="S-adenosyl-L-methionine-dependent methyltransferases"/>
    <property type="match status" value="1"/>
</dbReference>
<dbReference type="AlphaFoldDB" id="A0A3B6X950"/>
<dbReference type="PANTHER" id="PTHR42912:SF80">
    <property type="entry name" value="METHYLTRANSFERASE DOMAIN-CONTAINING PROTEIN"/>
    <property type="match status" value="1"/>
</dbReference>
<name>A0A3B6X950_MYCAV</name>
<dbReference type="CDD" id="cd02440">
    <property type="entry name" value="AdoMet_MTases"/>
    <property type="match status" value="1"/>
</dbReference>
<evidence type="ECO:0000256" key="1">
    <source>
        <dbReference type="ARBA" id="ARBA00022603"/>
    </source>
</evidence>
<dbReference type="Pfam" id="PF13649">
    <property type="entry name" value="Methyltransf_25"/>
    <property type="match status" value="1"/>
</dbReference>
<organism evidence="2 3">
    <name type="scientific">Mycobacterium avium subsp. hominissuis</name>
    <dbReference type="NCBI Taxonomy" id="439334"/>
    <lineage>
        <taxon>Bacteria</taxon>
        <taxon>Bacillati</taxon>
        <taxon>Actinomycetota</taxon>
        <taxon>Actinomycetes</taxon>
        <taxon>Mycobacteriales</taxon>
        <taxon>Mycobacteriaceae</taxon>
        <taxon>Mycobacterium</taxon>
        <taxon>Mycobacterium avium complex (MAC)</taxon>
    </lineage>
</organism>
<keyword evidence="1 2" id="KW-0489">Methyltransferase</keyword>
<dbReference type="InterPro" id="IPR050508">
    <property type="entry name" value="Methyltransf_Superfamily"/>
</dbReference>
<gene>
    <name evidence="2" type="ORF">DFS55_11540</name>
</gene>
<dbReference type="EMBL" id="CP029332">
    <property type="protein sequence ID" value="AXO23142.1"/>
    <property type="molecule type" value="Genomic_DNA"/>
</dbReference>
<dbReference type="GO" id="GO:0008168">
    <property type="term" value="F:methyltransferase activity"/>
    <property type="evidence" value="ECO:0007669"/>
    <property type="project" value="UniProtKB-KW"/>
</dbReference>
<dbReference type="Proteomes" id="UP000259236">
    <property type="component" value="Chromosome"/>
</dbReference>
<dbReference type="RefSeq" id="WP_084020164.1">
    <property type="nucleotide sequence ID" value="NZ_BDMX01000059.1"/>
</dbReference>
<keyword evidence="2" id="KW-0808">Transferase</keyword>
<dbReference type="InterPro" id="IPR041698">
    <property type="entry name" value="Methyltransf_25"/>
</dbReference>
<dbReference type="Gene3D" id="3.40.50.150">
    <property type="entry name" value="Vaccinia Virus protein VP39"/>
    <property type="match status" value="1"/>
</dbReference>
<evidence type="ECO:0000313" key="3">
    <source>
        <dbReference type="Proteomes" id="UP000259236"/>
    </source>
</evidence>
<accession>A0A3B6X950</accession>
<evidence type="ECO:0000313" key="2">
    <source>
        <dbReference type="EMBL" id="AXO23142.1"/>
    </source>
</evidence>
<sequence>MGLAQRLFADHRHGDGSGWVLNYPRTYEWATNAWSLGLRARMWDRLVGLSGAEPGDRVLDVGCGTGYFTRRIARAVHPSGSVVGIDPSQSMVDYAARRAPANAAFQVASAEDLPFSDQSFDVVVSSLAFHHFPVDRRGDAVRQMFRVLRPGGRLCIADLRPSGGGVLHRFAAVFNAHAREQNRLHQLDELITDAGFSIVGTGDRLLLHYITAQRPQGR</sequence>
<dbReference type="PANTHER" id="PTHR42912">
    <property type="entry name" value="METHYLTRANSFERASE"/>
    <property type="match status" value="1"/>
</dbReference>
<dbReference type="GO" id="GO:0032259">
    <property type="term" value="P:methylation"/>
    <property type="evidence" value="ECO:0007669"/>
    <property type="project" value="UniProtKB-KW"/>
</dbReference>